<dbReference type="Proteomes" id="UP000305939">
    <property type="component" value="Unassembled WGS sequence"/>
</dbReference>
<dbReference type="Gene3D" id="3.30.160.250">
    <property type="match status" value="1"/>
</dbReference>
<dbReference type="SUPFAM" id="SSF143100">
    <property type="entry name" value="TTHA1013/TTHA0281-like"/>
    <property type="match status" value="1"/>
</dbReference>
<gene>
    <name evidence="1" type="ORF">E7Z59_08220</name>
</gene>
<evidence type="ECO:0008006" key="3">
    <source>
        <dbReference type="Google" id="ProtNLM"/>
    </source>
</evidence>
<dbReference type="RefSeq" id="WP_136335839.1">
    <property type="nucleotide sequence ID" value="NZ_QXMP01000008.1"/>
</dbReference>
<protein>
    <recommendedName>
        <fullName evidence="3">Type II toxin-antitoxin system HicB family antitoxin</fullName>
    </recommendedName>
</protein>
<accession>A0A4S3LZU7</accession>
<evidence type="ECO:0000313" key="2">
    <source>
        <dbReference type="Proteomes" id="UP000305939"/>
    </source>
</evidence>
<sequence length="138" mass="15615">MKLSKTLLTAIVEKTGTGFSAYIKEMDGVIAVGDSLAELKNSLNESLFHHLDYLNETEGSELSTDDYTIDYHIDLQQFFDYFKVINKSAFAESYLHINKSLFRQYTKGITSLSDKKLKKISTGLHQLAHELDDISLIS</sequence>
<comment type="caution">
    <text evidence="1">The sequence shown here is derived from an EMBL/GenBank/DDBJ whole genome shotgun (WGS) entry which is preliminary data.</text>
</comment>
<dbReference type="InterPro" id="IPR035069">
    <property type="entry name" value="TTHA1013/TTHA0281-like"/>
</dbReference>
<name>A0A4S3LZU7_9FLAO</name>
<organism evidence="1 2">
    <name type="scientific">Robertkochia marina</name>
    <dbReference type="NCBI Taxonomy" id="1227945"/>
    <lineage>
        <taxon>Bacteria</taxon>
        <taxon>Pseudomonadati</taxon>
        <taxon>Bacteroidota</taxon>
        <taxon>Flavobacteriia</taxon>
        <taxon>Flavobacteriales</taxon>
        <taxon>Flavobacteriaceae</taxon>
        <taxon>Robertkochia</taxon>
    </lineage>
</organism>
<dbReference type="EMBL" id="SSMC01000002">
    <property type="protein sequence ID" value="THD67634.1"/>
    <property type="molecule type" value="Genomic_DNA"/>
</dbReference>
<dbReference type="OrthoDB" id="676274at2"/>
<dbReference type="AlphaFoldDB" id="A0A4S3LZU7"/>
<evidence type="ECO:0000313" key="1">
    <source>
        <dbReference type="EMBL" id="THD67634.1"/>
    </source>
</evidence>
<proteinExistence type="predicted"/>
<reference evidence="1 2" key="1">
    <citation type="submission" date="2019-04" db="EMBL/GenBank/DDBJ databases">
        <title>Draft genome sequence of Robertkochia marina CC-AMO-30D.</title>
        <authorList>
            <person name="Hameed A."/>
            <person name="Lin S.-Y."/>
            <person name="Shahina M."/>
            <person name="Lai W.-A."/>
            <person name="Young C.-C."/>
        </authorList>
    </citation>
    <scope>NUCLEOTIDE SEQUENCE [LARGE SCALE GENOMIC DNA]</scope>
    <source>
        <strain evidence="1 2">CC-AMO-30D</strain>
    </source>
</reference>
<keyword evidence="2" id="KW-1185">Reference proteome</keyword>